<keyword evidence="3 9" id="KW-1003">Cell membrane</keyword>
<feature type="domain" description="Protein export membrane protein SecD/SecF C-terminal" evidence="11">
    <location>
        <begin position="110"/>
        <end position="289"/>
    </location>
</feature>
<dbReference type="InterPro" id="IPR055344">
    <property type="entry name" value="SecD_SecF_C_bact"/>
</dbReference>
<proteinExistence type="inferred from homology"/>
<dbReference type="GO" id="GO:0015450">
    <property type="term" value="F:protein-transporting ATPase activity"/>
    <property type="evidence" value="ECO:0007669"/>
    <property type="project" value="InterPro"/>
</dbReference>
<evidence type="ECO:0000256" key="4">
    <source>
        <dbReference type="ARBA" id="ARBA00022692"/>
    </source>
</evidence>
<dbReference type="GO" id="GO:0006605">
    <property type="term" value="P:protein targeting"/>
    <property type="evidence" value="ECO:0007669"/>
    <property type="project" value="UniProtKB-UniRule"/>
</dbReference>
<sequence>MSEQKLINFMGQRKIAMVASTILIIASIVGILIKGLNFGIDFTGGTIIELAYDKPANVDKIRQNLQANGFDQAVVQNFGSAEDVLIRIAPREGVNSSKISNQILGILKSNNDDKIDLRRVEFVGPQVGDELTEDGFLAVIYALIGILIYVALRFEFRFSVGAVAALIHDVTITVGVFAWTQAQFDLTVLAAILAVIGYSLNDTIVVFDRVRENFRIERQGTPVDVTNLAVNQMLARTIMTSFTTLVVLIALFIFGGEIIHNFAMALIVGIVVGTYSSTYIASAIALALGVSKEDLMKPAKEGASRDEQEEELTRLFLEEEAQREAKQAPQKKK</sequence>
<keyword evidence="6 9" id="KW-1133">Transmembrane helix</keyword>
<dbReference type="InterPro" id="IPR048634">
    <property type="entry name" value="SecD_SecF_C"/>
</dbReference>
<dbReference type="PRINTS" id="PR01755">
    <property type="entry name" value="SECFTRNLCASE"/>
</dbReference>
<evidence type="ECO:0000259" key="11">
    <source>
        <dbReference type="Pfam" id="PF02355"/>
    </source>
</evidence>
<keyword evidence="5 9" id="KW-0653">Protein transport</keyword>
<dbReference type="Gene3D" id="1.20.1640.10">
    <property type="entry name" value="Multidrug efflux transporter AcrB transmembrane domain"/>
    <property type="match status" value="1"/>
</dbReference>
<dbReference type="InterPro" id="IPR005665">
    <property type="entry name" value="SecF_bac"/>
</dbReference>
<organism evidence="12 13">
    <name type="scientific">Hydrogenovibrio marinus</name>
    <dbReference type="NCBI Taxonomy" id="28885"/>
    <lineage>
        <taxon>Bacteria</taxon>
        <taxon>Pseudomonadati</taxon>
        <taxon>Pseudomonadota</taxon>
        <taxon>Gammaproteobacteria</taxon>
        <taxon>Thiotrichales</taxon>
        <taxon>Piscirickettsiaceae</taxon>
        <taxon>Hydrogenovibrio</taxon>
    </lineage>
</organism>
<dbReference type="Proteomes" id="UP000027341">
    <property type="component" value="Unassembled WGS sequence"/>
</dbReference>
<dbReference type="STRING" id="28885.EI16_03330"/>
<dbReference type="SUPFAM" id="SSF82866">
    <property type="entry name" value="Multidrug efflux transporter AcrB transmembrane domain"/>
    <property type="match status" value="1"/>
</dbReference>
<comment type="subcellular location">
    <subcellularLocation>
        <location evidence="1 9">Cell membrane</location>
        <topology evidence="1 9">Multi-pass membrane protein</topology>
    </subcellularLocation>
</comment>
<evidence type="ECO:0000256" key="3">
    <source>
        <dbReference type="ARBA" id="ARBA00022475"/>
    </source>
</evidence>
<dbReference type="EMBL" id="JMIU01000001">
    <property type="protein sequence ID" value="KDN95345.1"/>
    <property type="molecule type" value="Genomic_DNA"/>
</dbReference>
<feature type="transmembrane region" description="Helical" evidence="9">
    <location>
        <begin position="135"/>
        <end position="152"/>
    </location>
</feature>
<dbReference type="InterPro" id="IPR022646">
    <property type="entry name" value="SecD/SecF_CS"/>
</dbReference>
<evidence type="ECO:0000256" key="2">
    <source>
        <dbReference type="ARBA" id="ARBA00022448"/>
    </source>
</evidence>
<evidence type="ECO:0000256" key="10">
    <source>
        <dbReference type="SAM" id="MobiDB-lite"/>
    </source>
</evidence>
<feature type="transmembrane region" description="Helical" evidence="9">
    <location>
        <begin position="159"/>
        <end position="180"/>
    </location>
</feature>
<evidence type="ECO:0000313" key="12">
    <source>
        <dbReference type="EMBL" id="KDN95345.1"/>
    </source>
</evidence>
<dbReference type="GO" id="GO:0065002">
    <property type="term" value="P:intracellular protein transmembrane transport"/>
    <property type="evidence" value="ECO:0007669"/>
    <property type="project" value="UniProtKB-UniRule"/>
</dbReference>
<dbReference type="PANTHER" id="PTHR30081">
    <property type="entry name" value="PROTEIN-EXPORT MEMBRANE PROTEIN SEC"/>
    <property type="match status" value="1"/>
</dbReference>
<reference evidence="12 13" key="1">
    <citation type="submission" date="2014-04" db="EMBL/GenBank/DDBJ databases">
        <title>Draft genome sequence of Hydrogenovibrio marinus MH-110, a model organism for aerobic H2 metabolism.</title>
        <authorList>
            <person name="Cha H.J."/>
            <person name="Jo B.H."/>
            <person name="Hwang B.H."/>
        </authorList>
    </citation>
    <scope>NUCLEOTIDE SEQUENCE [LARGE SCALE GENOMIC DNA]</scope>
    <source>
        <strain evidence="12 13">MH-110</strain>
    </source>
</reference>
<feature type="region of interest" description="Disordered" evidence="10">
    <location>
        <begin position="298"/>
        <end position="333"/>
    </location>
</feature>
<comment type="similarity">
    <text evidence="9">Belongs to the SecD/SecF family. SecF subfamily.</text>
</comment>
<dbReference type="AlphaFoldDB" id="A0A066ZZ05"/>
<evidence type="ECO:0000256" key="5">
    <source>
        <dbReference type="ARBA" id="ARBA00022927"/>
    </source>
</evidence>
<feature type="transmembrane region" description="Helical" evidence="9">
    <location>
        <begin position="15"/>
        <end position="33"/>
    </location>
</feature>
<feature type="transmembrane region" description="Helical" evidence="9">
    <location>
        <begin position="186"/>
        <end position="207"/>
    </location>
</feature>
<feature type="compositionally biased region" description="Basic and acidic residues" evidence="10">
    <location>
        <begin position="298"/>
        <end position="326"/>
    </location>
</feature>
<feature type="transmembrane region" description="Helical" evidence="9">
    <location>
        <begin position="262"/>
        <end position="290"/>
    </location>
</feature>
<comment type="caution">
    <text evidence="12">The sequence shown here is derived from an EMBL/GenBank/DDBJ whole genome shotgun (WGS) entry which is preliminary data.</text>
</comment>
<dbReference type="NCBIfam" id="TIGR00916">
    <property type="entry name" value="2A0604s01"/>
    <property type="match status" value="1"/>
</dbReference>
<protein>
    <recommendedName>
        <fullName evidence="9">Protein-export membrane protein SecF</fullName>
    </recommendedName>
</protein>
<evidence type="ECO:0000256" key="8">
    <source>
        <dbReference type="ARBA" id="ARBA00023136"/>
    </source>
</evidence>
<dbReference type="InterPro" id="IPR022645">
    <property type="entry name" value="SecD/SecF_bac"/>
</dbReference>
<dbReference type="InterPro" id="IPR022813">
    <property type="entry name" value="SecD/SecF_arch_bac"/>
</dbReference>
<keyword evidence="2 9" id="KW-0813">Transport</keyword>
<keyword evidence="8 9" id="KW-0472">Membrane</keyword>
<comment type="subunit">
    <text evidence="9">Forms a complex with SecD. Part of the essential Sec protein translocation apparatus which comprises SecA, SecYEG and auxiliary proteins SecDF-YajC and YidC.</text>
</comment>
<evidence type="ECO:0000256" key="7">
    <source>
        <dbReference type="ARBA" id="ARBA00023010"/>
    </source>
</evidence>
<name>A0A066ZZ05_HYDMR</name>
<feature type="transmembrane region" description="Helical" evidence="9">
    <location>
        <begin position="238"/>
        <end position="256"/>
    </location>
</feature>
<dbReference type="GO" id="GO:0005886">
    <property type="term" value="C:plasma membrane"/>
    <property type="evidence" value="ECO:0007669"/>
    <property type="project" value="UniProtKB-SubCell"/>
</dbReference>
<keyword evidence="7 9" id="KW-0811">Translocation</keyword>
<keyword evidence="13" id="KW-1185">Reference proteome</keyword>
<gene>
    <name evidence="9" type="primary">secF</name>
    <name evidence="12" type="ORF">EI16_03330</name>
</gene>
<dbReference type="NCBIfam" id="TIGR00966">
    <property type="entry name" value="transloc_SecF"/>
    <property type="match status" value="1"/>
</dbReference>
<dbReference type="Pfam" id="PF07549">
    <property type="entry name" value="Sec_GG"/>
    <property type="match status" value="1"/>
</dbReference>
<dbReference type="GO" id="GO:0043952">
    <property type="term" value="P:protein transport by the Sec complex"/>
    <property type="evidence" value="ECO:0007669"/>
    <property type="project" value="UniProtKB-UniRule"/>
</dbReference>
<dbReference type="PANTHER" id="PTHR30081:SF8">
    <property type="entry name" value="PROTEIN TRANSLOCASE SUBUNIT SECF"/>
    <property type="match status" value="1"/>
</dbReference>
<comment type="function">
    <text evidence="9">Part of the Sec protein translocase complex. Interacts with the SecYEG preprotein conducting channel. SecDF uses the proton motive force (PMF) to complete protein translocation after the ATP-dependent function of SecA.</text>
</comment>
<evidence type="ECO:0000313" key="13">
    <source>
        <dbReference type="Proteomes" id="UP000027341"/>
    </source>
</evidence>
<keyword evidence="4 9" id="KW-0812">Transmembrane</keyword>
<evidence type="ECO:0000256" key="9">
    <source>
        <dbReference type="HAMAP-Rule" id="MF_01464"/>
    </source>
</evidence>
<dbReference type="Pfam" id="PF02355">
    <property type="entry name" value="SecD_SecF_C"/>
    <property type="match status" value="1"/>
</dbReference>
<accession>A0A066ZZ05</accession>
<evidence type="ECO:0000256" key="1">
    <source>
        <dbReference type="ARBA" id="ARBA00004651"/>
    </source>
</evidence>
<dbReference type="HAMAP" id="MF_01464_B">
    <property type="entry name" value="SecF_B"/>
    <property type="match status" value="1"/>
</dbReference>
<evidence type="ECO:0000256" key="6">
    <source>
        <dbReference type="ARBA" id="ARBA00022989"/>
    </source>
</evidence>